<dbReference type="AlphaFoldDB" id="A0A8J3TBG3"/>
<dbReference type="PANTHER" id="PTHR35273:SF2">
    <property type="entry name" value="ALPHA-GALACTOSIDASE"/>
    <property type="match status" value="1"/>
</dbReference>
<dbReference type="Gene3D" id="3.20.20.70">
    <property type="entry name" value="Aldolase class I"/>
    <property type="match status" value="1"/>
</dbReference>
<reference evidence="3" key="1">
    <citation type="submission" date="2021-01" db="EMBL/GenBank/DDBJ databases">
        <title>Whole genome shotgun sequence of Planosporangium mesophilum NBRC 109066.</title>
        <authorList>
            <person name="Komaki H."/>
            <person name="Tamura T."/>
        </authorList>
    </citation>
    <scope>NUCLEOTIDE SEQUENCE</scope>
    <source>
        <strain evidence="3">NBRC 109066</strain>
    </source>
</reference>
<keyword evidence="4" id="KW-1185">Reference proteome</keyword>
<accession>A0A8J3TBG3</accession>
<dbReference type="InterPro" id="IPR004352">
    <property type="entry name" value="GH114_TIM-barrel"/>
</dbReference>
<dbReference type="InterPro" id="IPR017853">
    <property type="entry name" value="GH"/>
</dbReference>
<comment type="caution">
    <text evidence="3">The sequence shown here is derived from an EMBL/GenBank/DDBJ whole genome shotgun (WGS) entry which is preliminary data.</text>
</comment>
<name>A0A8J3TBG3_9ACTN</name>
<dbReference type="Pfam" id="PF03537">
    <property type="entry name" value="Glyco_hydro_114"/>
    <property type="match status" value="1"/>
</dbReference>
<evidence type="ECO:0000313" key="4">
    <source>
        <dbReference type="Proteomes" id="UP000599074"/>
    </source>
</evidence>
<sequence length="266" mass="28871">MRRLALLAVCAALLAACTTGGRAPSPGGSAAPAARWWVPEPGTPWQWQLTTPVDTSVDAPVYDIDGVENGPDVVRALHAKGRKVICYVNAGAAENFRPDHGAFPPGVLGASNGWDGERWLDIRRLDLLRPLMAARFDTCRKSGFDAVEADLVDGYTGDTGFPLSAADQLAYNRMLADLAHQRGLSIGLKNDLDQIPQLVGVFDFAVNEECARYGECDRLTPFIRAGKAVFHVEYDLDTAGFCAETTALRFSSMRKNLTLDAPRWSC</sequence>
<gene>
    <name evidence="3" type="ORF">Pme01_36520</name>
</gene>
<organism evidence="3 4">
    <name type="scientific">Planosporangium mesophilum</name>
    <dbReference type="NCBI Taxonomy" id="689768"/>
    <lineage>
        <taxon>Bacteria</taxon>
        <taxon>Bacillati</taxon>
        <taxon>Actinomycetota</taxon>
        <taxon>Actinomycetes</taxon>
        <taxon>Micromonosporales</taxon>
        <taxon>Micromonosporaceae</taxon>
        <taxon>Planosporangium</taxon>
    </lineage>
</organism>
<proteinExistence type="predicted"/>
<dbReference type="PANTHER" id="PTHR35273">
    <property type="entry name" value="ALPHA-1,4 POLYGALACTOSAMINIDASE, PUTATIVE (AFU_ORTHOLOGUE AFUA_3G07890)-RELATED"/>
    <property type="match status" value="1"/>
</dbReference>
<evidence type="ECO:0000259" key="2">
    <source>
        <dbReference type="Pfam" id="PF03537"/>
    </source>
</evidence>
<dbReference type="RefSeq" id="WP_168116888.1">
    <property type="nucleotide sequence ID" value="NZ_BOON01000033.1"/>
</dbReference>
<dbReference type="InterPro" id="IPR013785">
    <property type="entry name" value="Aldolase_TIM"/>
</dbReference>
<dbReference type="PROSITE" id="PS51257">
    <property type="entry name" value="PROKAR_LIPOPROTEIN"/>
    <property type="match status" value="1"/>
</dbReference>
<dbReference type="EMBL" id="BOON01000033">
    <property type="protein sequence ID" value="GII24055.1"/>
    <property type="molecule type" value="Genomic_DNA"/>
</dbReference>
<evidence type="ECO:0000313" key="3">
    <source>
        <dbReference type="EMBL" id="GII24055.1"/>
    </source>
</evidence>
<dbReference type="Proteomes" id="UP000599074">
    <property type="component" value="Unassembled WGS sequence"/>
</dbReference>
<protein>
    <submittedName>
        <fullName evidence="3">Endo alpha-1,4 polygalactosaminidase</fullName>
    </submittedName>
</protein>
<dbReference type="SUPFAM" id="SSF51445">
    <property type="entry name" value="(Trans)glycosidases"/>
    <property type="match status" value="1"/>
</dbReference>
<evidence type="ECO:0000256" key="1">
    <source>
        <dbReference type="SAM" id="SignalP"/>
    </source>
</evidence>
<feature type="domain" description="Glycoside-hydrolase family GH114 TIM-barrel" evidence="2">
    <location>
        <begin position="45"/>
        <end position="261"/>
    </location>
</feature>
<feature type="chain" id="PRO_5038864204" evidence="1">
    <location>
        <begin position="24"/>
        <end position="266"/>
    </location>
</feature>
<keyword evidence="1" id="KW-0732">Signal</keyword>
<feature type="signal peptide" evidence="1">
    <location>
        <begin position="1"/>
        <end position="23"/>
    </location>
</feature>